<dbReference type="FunFam" id="1.10.10.10:FF:000001">
    <property type="entry name" value="LysR family transcriptional regulator"/>
    <property type="match status" value="1"/>
</dbReference>
<dbReference type="SUPFAM" id="SSF53850">
    <property type="entry name" value="Periplasmic binding protein-like II"/>
    <property type="match status" value="1"/>
</dbReference>
<dbReference type="RefSeq" id="WP_102524371.1">
    <property type="nucleotide sequence ID" value="NZ_LT960612.1"/>
</dbReference>
<dbReference type="PROSITE" id="PS50931">
    <property type="entry name" value="HTH_LYSR"/>
    <property type="match status" value="1"/>
</dbReference>
<evidence type="ECO:0000256" key="2">
    <source>
        <dbReference type="ARBA" id="ARBA00023015"/>
    </source>
</evidence>
<dbReference type="Gene3D" id="3.40.190.290">
    <property type="match status" value="1"/>
</dbReference>
<sequence>MNRLRQMSVFAHIVESGSMSAAADALDLSKSVISQHLKALETELGITLLKRTTRRQVLTVEGERFYQSCNKINLLADSAWSEALESIEEPKGRIRITAPNALMETLITPVIGELMQLYPQLKPELIGSDERLDFLEHDIDLAIRVGQSEDSAIIQKRLGEFKDVLCGNLSDEQKNTPQELSYIANAWQGKRIRHEFSGQNTHAFVYEADAHCITNSFHSTLALIKSGAGVGIVPDFYLPLINTKLEPVFPTYSLKATSIYALNPFGKKTPLSVRVCTQAIQEKLSTLVT</sequence>
<dbReference type="Proteomes" id="UP000235828">
    <property type="component" value="Chromosome B"/>
</dbReference>
<dbReference type="AlphaFoldDB" id="A0A2N8ZJF0"/>
<feature type="domain" description="HTH lysR-type" evidence="5">
    <location>
        <begin position="1"/>
        <end position="59"/>
    </location>
</feature>
<keyword evidence="2" id="KW-0805">Transcription regulation</keyword>
<dbReference type="Gene3D" id="1.10.10.10">
    <property type="entry name" value="Winged helix-like DNA-binding domain superfamily/Winged helix DNA-binding domain"/>
    <property type="match status" value="1"/>
</dbReference>
<dbReference type="InterPro" id="IPR058163">
    <property type="entry name" value="LysR-type_TF_proteobact-type"/>
</dbReference>
<dbReference type="OrthoDB" id="5825379at2"/>
<organism evidence="6 7">
    <name type="scientific">Vibrio tapetis subsp. tapetis</name>
    <dbReference type="NCBI Taxonomy" id="1671868"/>
    <lineage>
        <taxon>Bacteria</taxon>
        <taxon>Pseudomonadati</taxon>
        <taxon>Pseudomonadota</taxon>
        <taxon>Gammaproteobacteria</taxon>
        <taxon>Vibrionales</taxon>
        <taxon>Vibrionaceae</taxon>
        <taxon>Vibrio</taxon>
    </lineage>
</organism>
<dbReference type="PANTHER" id="PTHR30537:SF30">
    <property type="entry name" value="TRANSCRIPTIONAL REGULATOR-RELATED"/>
    <property type="match status" value="1"/>
</dbReference>
<dbReference type="GO" id="GO:0043565">
    <property type="term" value="F:sequence-specific DNA binding"/>
    <property type="evidence" value="ECO:0007669"/>
    <property type="project" value="TreeGrafter"/>
</dbReference>
<dbReference type="KEGG" id="vta:B0411"/>
<proteinExistence type="inferred from homology"/>
<dbReference type="InterPro" id="IPR036388">
    <property type="entry name" value="WH-like_DNA-bd_sf"/>
</dbReference>
<evidence type="ECO:0000256" key="4">
    <source>
        <dbReference type="ARBA" id="ARBA00023163"/>
    </source>
</evidence>
<keyword evidence="4" id="KW-0804">Transcription</keyword>
<dbReference type="Pfam" id="PF00126">
    <property type="entry name" value="HTH_1"/>
    <property type="match status" value="1"/>
</dbReference>
<gene>
    <name evidence="6" type="ORF">VTAP4600_B0411</name>
</gene>
<evidence type="ECO:0000313" key="6">
    <source>
        <dbReference type="EMBL" id="SON52022.1"/>
    </source>
</evidence>
<evidence type="ECO:0000313" key="7">
    <source>
        <dbReference type="Proteomes" id="UP000235828"/>
    </source>
</evidence>
<evidence type="ECO:0000259" key="5">
    <source>
        <dbReference type="PROSITE" id="PS50931"/>
    </source>
</evidence>
<reference evidence="6 7" key="1">
    <citation type="submission" date="2017-10" db="EMBL/GenBank/DDBJ databases">
        <authorList>
            <person name="Banno H."/>
            <person name="Chua N.-H."/>
        </authorList>
    </citation>
    <scope>NUCLEOTIDE SEQUENCE [LARGE SCALE GENOMIC DNA]</scope>
    <source>
        <strain evidence="6">Vibrio tapetis CECT4600</strain>
    </source>
</reference>
<dbReference type="PANTHER" id="PTHR30537">
    <property type="entry name" value="HTH-TYPE TRANSCRIPTIONAL REGULATOR"/>
    <property type="match status" value="1"/>
</dbReference>
<dbReference type="EMBL" id="LT960612">
    <property type="protein sequence ID" value="SON52022.1"/>
    <property type="molecule type" value="Genomic_DNA"/>
</dbReference>
<dbReference type="Pfam" id="PF03466">
    <property type="entry name" value="LysR_substrate"/>
    <property type="match status" value="1"/>
</dbReference>
<dbReference type="InterPro" id="IPR036390">
    <property type="entry name" value="WH_DNA-bd_sf"/>
</dbReference>
<dbReference type="SUPFAM" id="SSF46785">
    <property type="entry name" value="Winged helix' DNA-binding domain"/>
    <property type="match status" value="1"/>
</dbReference>
<dbReference type="InterPro" id="IPR000847">
    <property type="entry name" value="LysR_HTH_N"/>
</dbReference>
<dbReference type="GO" id="GO:0003700">
    <property type="term" value="F:DNA-binding transcription factor activity"/>
    <property type="evidence" value="ECO:0007669"/>
    <property type="project" value="InterPro"/>
</dbReference>
<accession>A0A2N8ZJF0</accession>
<dbReference type="GO" id="GO:0006351">
    <property type="term" value="P:DNA-templated transcription"/>
    <property type="evidence" value="ECO:0007669"/>
    <property type="project" value="TreeGrafter"/>
</dbReference>
<evidence type="ECO:0000256" key="1">
    <source>
        <dbReference type="ARBA" id="ARBA00009437"/>
    </source>
</evidence>
<name>A0A2N8ZJF0_9VIBR</name>
<comment type="similarity">
    <text evidence="1">Belongs to the LysR transcriptional regulatory family.</text>
</comment>
<dbReference type="InterPro" id="IPR005119">
    <property type="entry name" value="LysR_subst-bd"/>
</dbReference>
<evidence type="ECO:0000256" key="3">
    <source>
        <dbReference type="ARBA" id="ARBA00023125"/>
    </source>
</evidence>
<keyword evidence="3" id="KW-0238">DNA-binding</keyword>
<keyword evidence="7" id="KW-1185">Reference proteome</keyword>
<protein>
    <submittedName>
        <fullName evidence="6">Transcriptional regulator</fullName>
    </submittedName>
</protein>